<keyword evidence="5" id="KW-0201">Cytochrome c-type biogenesis</keyword>
<feature type="transmembrane region" description="Helical" evidence="8">
    <location>
        <begin position="167"/>
        <end position="186"/>
    </location>
</feature>
<dbReference type="Pfam" id="PF03379">
    <property type="entry name" value="CcmB"/>
    <property type="match status" value="1"/>
</dbReference>
<feature type="transmembrane region" description="Helical" evidence="8">
    <location>
        <begin position="198"/>
        <end position="220"/>
    </location>
</feature>
<name>A0A2M8P2U4_9CHLR</name>
<dbReference type="EMBL" id="PGTK01000002">
    <property type="protein sequence ID" value="PJF31867.1"/>
    <property type="molecule type" value="Genomic_DNA"/>
</dbReference>
<feature type="transmembrane region" description="Helical" evidence="8">
    <location>
        <begin position="99"/>
        <end position="127"/>
    </location>
</feature>
<keyword evidence="3" id="KW-0813">Transport</keyword>
<dbReference type="PANTHER" id="PTHR30070">
    <property type="entry name" value="HEME EXPORTER PROTEIN B"/>
    <property type="match status" value="1"/>
</dbReference>
<feature type="transmembrane region" description="Helical" evidence="8">
    <location>
        <begin position="26"/>
        <end position="44"/>
    </location>
</feature>
<evidence type="ECO:0000256" key="4">
    <source>
        <dbReference type="ARBA" id="ARBA00022692"/>
    </source>
</evidence>
<protein>
    <submittedName>
        <fullName evidence="9">Cytochrome C biogenesis protein</fullName>
    </submittedName>
</protein>
<evidence type="ECO:0000256" key="3">
    <source>
        <dbReference type="ARBA" id="ARBA00022448"/>
    </source>
</evidence>
<evidence type="ECO:0000256" key="8">
    <source>
        <dbReference type="SAM" id="Phobius"/>
    </source>
</evidence>
<keyword evidence="6 8" id="KW-1133">Transmembrane helix</keyword>
<evidence type="ECO:0000256" key="1">
    <source>
        <dbReference type="ARBA" id="ARBA00004141"/>
    </source>
</evidence>
<proteinExistence type="inferred from homology"/>
<evidence type="ECO:0000256" key="7">
    <source>
        <dbReference type="ARBA" id="ARBA00023136"/>
    </source>
</evidence>
<feature type="transmembrane region" description="Helical" evidence="8">
    <location>
        <begin position="133"/>
        <end position="160"/>
    </location>
</feature>
<accession>A0A2M8P2U4</accession>
<keyword evidence="4 8" id="KW-0812">Transmembrane</keyword>
<dbReference type="InterPro" id="IPR003544">
    <property type="entry name" value="Cyt_c_biogenesis_CcmB"/>
</dbReference>
<evidence type="ECO:0000256" key="2">
    <source>
        <dbReference type="ARBA" id="ARBA00010544"/>
    </source>
</evidence>
<evidence type="ECO:0000313" key="10">
    <source>
        <dbReference type="Proteomes" id="UP000228921"/>
    </source>
</evidence>
<dbReference type="GO" id="GO:0017004">
    <property type="term" value="P:cytochrome complex assembly"/>
    <property type="evidence" value="ECO:0007669"/>
    <property type="project" value="UniProtKB-KW"/>
</dbReference>
<comment type="subcellular location">
    <subcellularLocation>
        <location evidence="1">Membrane</location>
        <topology evidence="1">Multi-pass membrane protein</topology>
    </subcellularLocation>
</comment>
<keyword evidence="7 8" id="KW-0472">Membrane</keyword>
<dbReference type="AlphaFoldDB" id="A0A2M8P2U4"/>
<comment type="similarity">
    <text evidence="2">Belongs to the CcmB/CycW/HelB family.</text>
</comment>
<comment type="caution">
    <text evidence="9">The sequence shown here is derived from an EMBL/GenBank/DDBJ whole genome shotgun (WGS) entry which is preliminary data.</text>
</comment>
<dbReference type="Proteomes" id="UP000228921">
    <property type="component" value="Unassembled WGS sequence"/>
</dbReference>
<dbReference type="GO" id="GO:1903607">
    <property type="term" value="P:cytochrome c biosynthetic process"/>
    <property type="evidence" value="ECO:0007669"/>
    <property type="project" value="TreeGrafter"/>
</dbReference>
<dbReference type="PRINTS" id="PR01414">
    <property type="entry name" value="CCMBBIOGNSIS"/>
</dbReference>
<reference evidence="9 10" key="1">
    <citation type="submission" date="2017-11" db="EMBL/GenBank/DDBJ databases">
        <title>Evolution of Phototrophy in the Chloroflexi Phylum Driven by Horizontal Gene Transfer.</title>
        <authorList>
            <person name="Ward L.M."/>
            <person name="Hemp J."/>
            <person name="Shih P.M."/>
            <person name="Mcglynn S.E."/>
            <person name="Fischer W."/>
        </authorList>
    </citation>
    <scope>NUCLEOTIDE SEQUENCE [LARGE SCALE GENOMIC DNA]</scope>
    <source>
        <strain evidence="9">CP2_2F</strain>
    </source>
</reference>
<dbReference type="GO" id="GO:0005886">
    <property type="term" value="C:plasma membrane"/>
    <property type="evidence" value="ECO:0007669"/>
    <property type="project" value="TreeGrafter"/>
</dbReference>
<dbReference type="GO" id="GO:0015232">
    <property type="term" value="F:heme transmembrane transporter activity"/>
    <property type="evidence" value="ECO:0007669"/>
    <property type="project" value="InterPro"/>
</dbReference>
<organism evidence="9 10">
    <name type="scientific">Candidatus Thermofonsia Clade 1 bacterium</name>
    <dbReference type="NCBI Taxonomy" id="2364210"/>
    <lineage>
        <taxon>Bacteria</taxon>
        <taxon>Bacillati</taxon>
        <taxon>Chloroflexota</taxon>
        <taxon>Candidatus Thermofontia</taxon>
        <taxon>Candidatus Thermofonsia Clade 1</taxon>
    </lineage>
</organism>
<evidence type="ECO:0000313" key="9">
    <source>
        <dbReference type="EMBL" id="PJF31867.1"/>
    </source>
</evidence>
<feature type="transmembrane region" description="Helical" evidence="8">
    <location>
        <begin position="56"/>
        <end position="78"/>
    </location>
</feature>
<gene>
    <name evidence="9" type="ORF">CUN51_02690</name>
</gene>
<sequence length="226" mass="24540">MRRTPFFRAVIAIAAKDLRTEFRSRLLISAMGLFAVLTVMVFYYTLESRPEARRGALPAALWVTVTFAGTLGIGRSLAAEYDRGTLDGLSLAPVPRSALYFGKLAVAWLFTLIVALVVTFALSIVFNTNLLRVGWLLIAFLGTLGFAAIGTLLGSMAVYARSRETTLPILVLPVALPIIIASVNAAHGVLDDQPLGEWIAYPLLLASVSAVFLTLAYLLFDYVLEE</sequence>
<dbReference type="PANTHER" id="PTHR30070:SF1">
    <property type="entry name" value="CYTOCHROME C BIOGENESIS B-RELATED"/>
    <property type="match status" value="1"/>
</dbReference>
<evidence type="ECO:0000256" key="6">
    <source>
        <dbReference type="ARBA" id="ARBA00022989"/>
    </source>
</evidence>
<evidence type="ECO:0000256" key="5">
    <source>
        <dbReference type="ARBA" id="ARBA00022748"/>
    </source>
</evidence>